<protein>
    <recommendedName>
        <fullName evidence="4">HEAT repeat domain-containing protein</fullName>
    </recommendedName>
</protein>
<feature type="region of interest" description="Disordered" evidence="1">
    <location>
        <begin position="1"/>
        <end position="53"/>
    </location>
</feature>
<feature type="compositionally biased region" description="Basic and acidic residues" evidence="1">
    <location>
        <begin position="8"/>
        <end position="33"/>
    </location>
</feature>
<proteinExistence type="predicted"/>
<dbReference type="InterPro" id="IPR011989">
    <property type="entry name" value="ARM-like"/>
</dbReference>
<comment type="caution">
    <text evidence="2">The sequence shown here is derived from an EMBL/GenBank/DDBJ whole genome shotgun (WGS) entry which is preliminary data.</text>
</comment>
<reference evidence="3" key="1">
    <citation type="journal article" date="2019" name="Int. J. Syst. Evol. Microbiol.">
        <title>The Global Catalogue of Microorganisms (GCM) 10K type strain sequencing project: providing services to taxonomists for standard genome sequencing and annotation.</title>
        <authorList>
            <consortium name="The Broad Institute Genomics Platform"/>
            <consortium name="The Broad Institute Genome Sequencing Center for Infectious Disease"/>
            <person name="Wu L."/>
            <person name="Ma J."/>
        </authorList>
    </citation>
    <scope>NUCLEOTIDE SEQUENCE [LARGE SCALE GENOMIC DNA]</scope>
    <source>
        <strain evidence="3">CCUG 49560</strain>
    </source>
</reference>
<evidence type="ECO:0008006" key="4">
    <source>
        <dbReference type="Google" id="ProtNLM"/>
    </source>
</evidence>
<evidence type="ECO:0000313" key="3">
    <source>
        <dbReference type="Proteomes" id="UP001595891"/>
    </source>
</evidence>
<dbReference type="InterPro" id="IPR016024">
    <property type="entry name" value="ARM-type_fold"/>
</dbReference>
<dbReference type="Proteomes" id="UP001595891">
    <property type="component" value="Unassembled WGS sequence"/>
</dbReference>
<organism evidence="2 3">
    <name type="scientific">Sphaerisporangium corydalis</name>
    <dbReference type="NCBI Taxonomy" id="1441875"/>
    <lineage>
        <taxon>Bacteria</taxon>
        <taxon>Bacillati</taxon>
        <taxon>Actinomycetota</taxon>
        <taxon>Actinomycetes</taxon>
        <taxon>Streptosporangiales</taxon>
        <taxon>Streptosporangiaceae</taxon>
        <taxon>Sphaerisporangium</taxon>
    </lineage>
</organism>
<accession>A0ABV9ERK1</accession>
<evidence type="ECO:0000256" key="1">
    <source>
        <dbReference type="SAM" id="MobiDB-lite"/>
    </source>
</evidence>
<dbReference type="Gene3D" id="1.25.10.10">
    <property type="entry name" value="Leucine-rich Repeat Variant"/>
    <property type="match status" value="1"/>
</dbReference>
<dbReference type="EMBL" id="JBHSFN010000030">
    <property type="protein sequence ID" value="MFC4591232.1"/>
    <property type="molecule type" value="Genomic_DNA"/>
</dbReference>
<dbReference type="RefSeq" id="WP_262844895.1">
    <property type="nucleotide sequence ID" value="NZ_JANZYP010000034.1"/>
</dbReference>
<dbReference type="SUPFAM" id="SSF48371">
    <property type="entry name" value="ARM repeat"/>
    <property type="match status" value="1"/>
</dbReference>
<name>A0ABV9ERK1_9ACTN</name>
<sequence length="712" mass="77946">MSEPAPPPEKKEPKEPEQQNQDGEQHEPEERKASNLGRELAARAAQPGTVQDRLDTEADAISSFASAKVRAENVAGGDMHIYYQAVSETEDAPRLMRLQPADLAEAEELFVAPTGFAALREAMATGRVVFVRADADRGKFMTARRLLLGCPAVFRLDPQTRPAALTADTLIKGGGYILADLPGATARELTAYEVAKLTAVLEECDARLVVTLVTGRRLTDPEVAALVMDLGEVTDRVEVIYRHLRKSLDGEAIDRIFDNAELMALVQEELSRDASPRHAAILAQFAAEASQAGGSLFDAVRERLGLRSDSDFQDWAEGLPDLPTQSMALAVAVLGGEPYETVAAAAYRLQRGLEPETPLESAERPRLAPLAGGKSQRLRKLRAHVTPSTVQTWHGGAPTQAVRYRDEGFQRKYLLYFWNEYDEARPRLLNWLRLCATHELESVRVRAAVATGVLAVQSFDNVRATVIRPWAESDEPDLRDAAARALRTAGETDPDLRAPIRNLVHAWSADASPALQATAARSWRIEYAAAGAGAALKALEKLSSSEDLDVTMAVCNSITEMWEIEGERLEAPATLLAWLDDRGRKPAARLAFLLTAADLVRKVDGVIWPALLYIATCDPVRHREIAALWRDAVTAPRLHPYAKTVLAEWAHAVNDRPHACRSLALLLATVAEEPRSATIVAHEAAKWAKGTRRAPTASVEVLRLISPESRRP</sequence>
<gene>
    <name evidence="2" type="ORF">ACFO8L_34425</name>
</gene>
<keyword evidence="3" id="KW-1185">Reference proteome</keyword>
<evidence type="ECO:0000313" key="2">
    <source>
        <dbReference type="EMBL" id="MFC4591232.1"/>
    </source>
</evidence>